<sequence length="124" mass="14076">MPAPEPQDLLPHLPNPTPAPTSDPQRDLVQAMLLLTQMHQFTQATSAVSSGTPSSLSECHNVREPNQFDRSDPTKLHLFFTQLEPVLKTQPRTFDTDEKKVTYAISYLKGMALTWFEPYLLEHE</sequence>
<reference evidence="2" key="1">
    <citation type="submission" date="2014-01" db="EMBL/GenBank/DDBJ databases">
        <title>The genome of the white-rot fungus Pycnoporus cinnabarinus: a basidiomycete model with a versatile arsenal for lignocellulosic biomass breakdown.</title>
        <authorList>
            <person name="Levasseur A."/>
            <person name="Lomascolo A."/>
            <person name="Ruiz-Duenas F.J."/>
            <person name="Uzan E."/>
            <person name="Piumi F."/>
            <person name="Kues U."/>
            <person name="Ram A.F.J."/>
            <person name="Murat C."/>
            <person name="Haon M."/>
            <person name="Benoit I."/>
            <person name="Arfi Y."/>
            <person name="Chevret D."/>
            <person name="Drula E."/>
            <person name="Kwon M.J."/>
            <person name="Gouret P."/>
            <person name="Lesage-Meessen L."/>
            <person name="Lombard V."/>
            <person name="Mariette J."/>
            <person name="Noirot C."/>
            <person name="Park J."/>
            <person name="Patyshakuliyeva A."/>
            <person name="Wieneger R.A.B."/>
            <person name="Wosten H.A.B."/>
            <person name="Martin F."/>
            <person name="Coutinho P.M."/>
            <person name="de Vries R."/>
            <person name="Martinez A.T."/>
            <person name="Klopp C."/>
            <person name="Pontarotti P."/>
            <person name="Henrissat B."/>
            <person name="Record E."/>
        </authorList>
    </citation>
    <scope>NUCLEOTIDE SEQUENCE [LARGE SCALE GENOMIC DNA]</scope>
    <source>
        <strain evidence="2">BRFM137</strain>
    </source>
</reference>
<organism evidence="2 3">
    <name type="scientific">Pycnoporus cinnabarinus</name>
    <name type="common">Cinnabar-red polypore</name>
    <name type="synonym">Trametes cinnabarina</name>
    <dbReference type="NCBI Taxonomy" id="5643"/>
    <lineage>
        <taxon>Eukaryota</taxon>
        <taxon>Fungi</taxon>
        <taxon>Dikarya</taxon>
        <taxon>Basidiomycota</taxon>
        <taxon>Agaricomycotina</taxon>
        <taxon>Agaricomycetes</taxon>
        <taxon>Polyporales</taxon>
        <taxon>Polyporaceae</taxon>
        <taxon>Trametes</taxon>
    </lineage>
</organism>
<dbReference type="Proteomes" id="UP000029665">
    <property type="component" value="Unassembled WGS sequence"/>
</dbReference>
<evidence type="ECO:0000256" key="1">
    <source>
        <dbReference type="SAM" id="MobiDB-lite"/>
    </source>
</evidence>
<feature type="region of interest" description="Disordered" evidence="1">
    <location>
        <begin position="1"/>
        <end position="25"/>
    </location>
</feature>
<keyword evidence="3" id="KW-1185">Reference proteome</keyword>
<evidence type="ECO:0008006" key="4">
    <source>
        <dbReference type="Google" id="ProtNLM"/>
    </source>
</evidence>
<comment type="caution">
    <text evidence="2">The sequence shown here is derived from an EMBL/GenBank/DDBJ whole genome shotgun (WGS) entry which is preliminary data.</text>
</comment>
<dbReference type="AlphaFoldDB" id="A0A060S816"/>
<evidence type="ECO:0000313" key="3">
    <source>
        <dbReference type="Proteomes" id="UP000029665"/>
    </source>
</evidence>
<protein>
    <recommendedName>
        <fullName evidence="4">DUF4939 domain-containing protein</fullName>
    </recommendedName>
</protein>
<accession>A0A060S816</accession>
<dbReference type="HOGENOM" id="CLU_2005051_0_0_1"/>
<proteinExistence type="predicted"/>
<dbReference type="OrthoDB" id="5552562at2759"/>
<dbReference type="EMBL" id="CCBP010000080">
    <property type="protein sequence ID" value="CDO70361.1"/>
    <property type="molecule type" value="Genomic_DNA"/>
</dbReference>
<name>A0A060S816_PYCCI</name>
<evidence type="ECO:0000313" key="2">
    <source>
        <dbReference type="EMBL" id="CDO70361.1"/>
    </source>
</evidence>
<gene>
    <name evidence="2" type="ORF">BN946_scf184856.g5</name>
</gene>